<gene>
    <name evidence="2" type="ORF">PECAL_4P02880</name>
</gene>
<comment type="caution">
    <text evidence="2">The sequence shown here is derived from an EMBL/GenBank/DDBJ whole genome shotgun (WGS) entry which is preliminary data.</text>
</comment>
<dbReference type="AlphaFoldDB" id="A0A8J2SMH9"/>
<proteinExistence type="predicted"/>
<organism evidence="2 3">
    <name type="scientific">Pelagomonas calceolata</name>
    <dbReference type="NCBI Taxonomy" id="35677"/>
    <lineage>
        <taxon>Eukaryota</taxon>
        <taxon>Sar</taxon>
        <taxon>Stramenopiles</taxon>
        <taxon>Ochrophyta</taxon>
        <taxon>Pelagophyceae</taxon>
        <taxon>Pelagomonadales</taxon>
        <taxon>Pelagomonadaceae</taxon>
        <taxon>Pelagomonas</taxon>
    </lineage>
</organism>
<accession>A0A8J2SMH9</accession>
<evidence type="ECO:0000256" key="1">
    <source>
        <dbReference type="SAM" id="MobiDB-lite"/>
    </source>
</evidence>
<evidence type="ECO:0000313" key="2">
    <source>
        <dbReference type="EMBL" id="CAH0373113.1"/>
    </source>
</evidence>
<sequence>MSASVYAQPVPRPRRRQPSIRTKEPPLHPAAMRAKLVESSRGLATQSAAEMRAKGYADEARRRNVYTERRRASRERKEFKKQYEPDGVRALREVPVWLPDKDQAKIEAEQEAKRQFYERDLLDIHGKVPDNYSEQFAKDTITILVYKTGEQNNIREITQTYLRREPESAWGEFIHQIEMILGLQKVDQIKRQRDGTTVMRIASLRAGERYIVEPSQGDALLSTITWGHDASLQQLRNRPRAPSSSGYSMEGFSTGFHRVADDVTQAQRHLRKALRDAEEKGWEADPHDLEVIQEAFQEKNEPVVLPKAKTRAEVIRRMKLKEDRELAEKVVKEAMLYLEEFYRVKKERFQKCSDVNRTPSTYFAALDDVEAMNDEVSSEPMSRDLIRDLYRKCARYICNHTVDPSQALEMWELEAPSRLLRYLDPGKGARLRNGPGVLGDDLQSLQYFLCLSANMAFHGGVCGNIPFECGGLVLACRLLHARCVELRLKTRDADDELRKTAPLANLAPRPPPYNYEALVEGDIPSSQVDECTMRIAKSSRARTTEDDEPPSEMDLRRIHWWALCVCLNTLRGDRRPQALEFLLGPARLPEALLQTFTRWNQFHGMTVMLAWVLRELAKESEEIRERLRKMGFFTLVKVAQKRHSEVHATHRELQLCVDLLRDEVRDPFRLQDKLAEAVGDLELPLLDADASAYREFALHPEKVGKQPLAKIQAAVRLSRAAAAFGKKGRSPF</sequence>
<name>A0A8J2SMH9_9STRA</name>
<dbReference type="Proteomes" id="UP000789595">
    <property type="component" value="Unassembled WGS sequence"/>
</dbReference>
<evidence type="ECO:0000313" key="3">
    <source>
        <dbReference type="Proteomes" id="UP000789595"/>
    </source>
</evidence>
<reference evidence="2" key="1">
    <citation type="submission" date="2021-11" db="EMBL/GenBank/DDBJ databases">
        <authorList>
            <consortium name="Genoscope - CEA"/>
            <person name="William W."/>
        </authorList>
    </citation>
    <scope>NUCLEOTIDE SEQUENCE</scope>
</reference>
<feature type="region of interest" description="Disordered" evidence="1">
    <location>
        <begin position="1"/>
        <end position="57"/>
    </location>
</feature>
<protein>
    <submittedName>
        <fullName evidence="2">Uncharacterized protein</fullName>
    </submittedName>
</protein>
<keyword evidence="3" id="KW-1185">Reference proteome</keyword>
<dbReference type="OrthoDB" id="10650878at2759"/>
<dbReference type="EMBL" id="CAKKNE010000004">
    <property type="protein sequence ID" value="CAH0373113.1"/>
    <property type="molecule type" value="Genomic_DNA"/>
</dbReference>